<dbReference type="AlphaFoldDB" id="A0A225DCN4"/>
<dbReference type="GO" id="GO:0061513">
    <property type="term" value="F:glucose 6-phosphate:phosphate antiporter activity"/>
    <property type="evidence" value="ECO:0007669"/>
    <property type="project" value="TreeGrafter"/>
</dbReference>
<comment type="caution">
    <text evidence="7">The sequence shown here is derived from an EMBL/GenBank/DDBJ whole genome shotgun (WGS) entry which is preliminary data.</text>
</comment>
<feature type="transmembrane region" description="Helical" evidence="5">
    <location>
        <begin position="348"/>
        <end position="369"/>
    </location>
</feature>
<dbReference type="InterPro" id="IPR020846">
    <property type="entry name" value="MFS_dom"/>
</dbReference>
<dbReference type="SUPFAM" id="SSF103473">
    <property type="entry name" value="MFS general substrate transporter"/>
    <property type="match status" value="1"/>
</dbReference>
<organism evidence="7 8">
    <name type="scientific">Fimbriiglobus ruber</name>
    <dbReference type="NCBI Taxonomy" id="1908690"/>
    <lineage>
        <taxon>Bacteria</taxon>
        <taxon>Pseudomonadati</taxon>
        <taxon>Planctomycetota</taxon>
        <taxon>Planctomycetia</taxon>
        <taxon>Gemmatales</taxon>
        <taxon>Gemmataceae</taxon>
        <taxon>Fimbriiglobus</taxon>
    </lineage>
</organism>
<dbReference type="InterPro" id="IPR000849">
    <property type="entry name" value="Sugar_P_transporter"/>
</dbReference>
<dbReference type="PANTHER" id="PTHR43826:SF8">
    <property type="entry name" value="MAJOR FACILITATOR SUPERFAMILY (MFS) PROFILE DOMAIN-CONTAINING PROTEIN"/>
    <property type="match status" value="1"/>
</dbReference>
<proteinExistence type="predicted"/>
<feature type="transmembrane region" description="Helical" evidence="5">
    <location>
        <begin position="285"/>
        <end position="304"/>
    </location>
</feature>
<dbReference type="InterPro" id="IPR011701">
    <property type="entry name" value="MFS"/>
</dbReference>
<evidence type="ECO:0000256" key="1">
    <source>
        <dbReference type="ARBA" id="ARBA00004127"/>
    </source>
</evidence>
<feature type="transmembrane region" description="Helical" evidence="5">
    <location>
        <begin position="316"/>
        <end position="341"/>
    </location>
</feature>
<name>A0A225DCN4_9BACT</name>
<dbReference type="EMBL" id="NIDE01000019">
    <property type="protein sequence ID" value="OWK34889.1"/>
    <property type="molecule type" value="Genomic_DNA"/>
</dbReference>
<accession>A0A225DCN4</accession>
<sequence>MTLLTGYAGYYICRSNWAVAKPLMLEAFKDQGITKAELGDVESVALLAYAGGKLLSGVVTDFLGGRGVFLFGMIASAVCTVMFGFAGGLTALFVVAAANRFVQSMGWGGLVQVTGRWFPAGTHGTVLGILSMSYLLGDAIAKVYLGLFARTDNWQDIFFISAATLAVVTVGCYIFLKSSPTAIGAVEPPPNPANVFGDAADGPPPSVRALVVPLLTSTTFWLVCFMNGGLTLIRETFRSWTPTYLKEVQSLSPEDASLYASLLSFAGAAAAFGTGCVTDLFRGRFGVVMAPMLAITSLGLAWLAMRPGGGSLGGLMVLLCTISFFVLGPYTLCSGVLALGLGGKRGGATAAGVIDTAGYLAGTLAGSGIGRLAEAHGWSTAFAALAGVAAGTFVITVVYALHERSRRPLVRVPVETT</sequence>
<dbReference type="PIRSF" id="PIRSF002808">
    <property type="entry name" value="Hexose_phosphate_transp"/>
    <property type="match status" value="1"/>
</dbReference>
<evidence type="ECO:0000259" key="6">
    <source>
        <dbReference type="PROSITE" id="PS50850"/>
    </source>
</evidence>
<feature type="transmembrane region" description="Helical" evidence="5">
    <location>
        <begin position="68"/>
        <end position="96"/>
    </location>
</feature>
<feature type="transmembrane region" description="Helical" evidence="5">
    <location>
        <begin position="157"/>
        <end position="176"/>
    </location>
</feature>
<evidence type="ECO:0000313" key="7">
    <source>
        <dbReference type="EMBL" id="OWK34889.1"/>
    </source>
</evidence>
<feature type="transmembrane region" description="Helical" evidence="5">
    <location>
        <begin position="117"/>
        <end position="137"/>
    </location>
</feature>
<dbReference type="GO" id="GO:0016020">
    <property type="term" value="C:membrane"/>
    <property type="evidence" value="ECO:0007669"/>
    <property type="project" value="InterPro"/>
</dbReference>
<dbReference type="InterPro" id="IPR051337">
    <property type="entry name" value="OPA_Antiporter"/>
</dbReference>
<keyword evidence="2 5" id="KW-0812">Transmembrane</keyword>
<evidence type="ECO:0000256" key="3">
    <source>
        <dbReference type="ARBA" id="ARBA00022989"/>
    </source>
</evidence>
<keyword evidence="3 5" id="KW-1133">Transmembrane helix</keyword>
<evidence type="ECO:0000256" key="4">
    <source>
        <dbReference type="ARBA" id="ARBA00023136"/>
    </source>
</evidence>
<comment type="subcellular location">
    <subcellularLocation>
        <location evidence="1">Endomembrane system</location>
        <topology evidence="1">Multi-pass membrane protein</topology>
    </subcellularLocation>
</comment>
<evidence type="ECO:0000256" key="2">
    <source>
        <dbReference type="ARBA" id="ARBA00022692"/>
    </source>
</evidence>
<feature type="transmembrane region" description="Helical" evidence="5">
    <location>
        <begin position="381"/>
        <end position="401"/>
    </location>
</feature>
<keyword evidence="8" id="KW-1185">Reference proteome</keyword>
<feature type="domain" description="Major facilitator superfamily (MFS) profile" evidence="6">
    <location>
        <begin position="1"/>
        <end position="404"/>
    </location>
</feature>
<feature type="transmembrane region" description="Helical" evidence="5">
    <location>
        <begin position="210"/>
        <end position="233"/>
    </location>
</feature>
<dbReference type="GO" id="GO:0035435">
    <property type="term" value="P:phosphate ion transmembrane transport"/>
    <property type="evidence" value="ECO:0007669"/>
    <property type="project" value="TreeGrafter"/>
</dbReference>
<feature type="transmembrane region" description="Helical" evidence="5">
    <location>
        <begin position="258"/>
        <end position="278"/>
    </location>
</feature>
<dbReference type="GO" id="GO:0012505">
    <property type="term" value="C:endomembrane system"/>
    <property type="evidence" value="ECO:0007669"/>
    <property type="project" value="UniProtKB-SubCell"/>
</dbReference>
<dbReference type="Pfam" id="PF07690">
    <property type="entry name" value="MFS_1"/>
    <property type="match status" value="1"/>
</dbReference>
<reference evidence="8" key="1">
    <citation type="submission" date="2017-06" db="EMBL/GenBank/DDBJ databases">
        <title>Genome analysis of Fimbriiglobus ruber SP5, the first member of the order Planctomycetales with confirmed chitinolytic capability.</title>
        <authorList>
            <person name="Ravin N.V."/>
            <person name="Rakitin A.L."/>
            <person name="Ivanova A.A."/>
            <person name="Beletsky A.V."/>
            <person name="Kulichevskaya I.S."/>
            <person name="Mardanov A.V."/>
            <person name="Dedysh S.N."/>
        </authorList>
    </citation>
    <scope>NUCLEOTIDE SEQUENCE [LARGE SCALE GENOMIC DNA]</scope>
    <source>
        <strain evidence="8">SP5</strain>
    </source>
</reference>
<protein>
    <submittedName>
        <fullName evidence="7">Glycerol-3-phosphate transporter</fullName>
    </submittedName>
</protein>
<gene>
    <name evidence="7" type="ORF">FRUB_09731</name>
</gene>
<evidence type="ECO:0000256" key="5">
    <source>
        <dbReference type="SAM" id="Phobius"/>
    </source>
</evidence>
<dbReference type="Gene3D" id="1.20.1250.20">
    <property type="entry name" value="MFS general substrate transporter like domains"/>
    <property type="match status" value="2"/>
</dbReference>
<keyword evidence="4 5" id="KW-0472">Membrane</keyword>
<dbReference type="InterPro" id="IPR036259">
    <property type="entry name" value="MFS_trans_sf"/>
</dbReference>
<evidence type="ECO:0000313" key="8">
    <source>
        <dbReference type="Proteomes" id="UP000214646"/>
    </source>
</evidence>
<dbReference type="Proteomes" id="UP000214646">
    <property type="component" value="Unassembled WGS sequence"/>
</dbReference>
<dbReference type="PROSITE" id="PS50850">
    <property type="entry name" value="MFS"/>
    <property type="match status" value="1"/>
</dbReference>
<dbReference type="PANTHER" id="PTHR43826">
    <property type="entry name" value="GLUCOSE-6-PHOSPHATE EXCHANGER SLC37A4"/>
    <property type="match status" value="1"/>
</dbReference>